<dbReference type="PROSITE" id="PS00198">
    <property type="entry name" value="4FE4S_FER_1"/>
    <property type="match status" value="1"/>
</dbReference>
<dbReference type="Pfam" id="PF00037">
    <property type="entry name" value="Fer4"/>
    <property type="match status" value="1"/>
</dbReference>
<gene>
    <name evidence="6" type="ORF">IAA81_05870</name>
</gene>
<evidence type="ECO:0000313" key="7">
    <source>
        <dbReference type="Proteomes" id="UP000823638"/>
    </source>
</evidence>
<dbReference type="Proteomes" id="UP000823638">
    <property type="component" value="Unassembled WGS sequence"/>
</dbReference>
<dbReference type="Gene3D" id="3.40.50.360">
    <property type="match status" value="1"/>
</dbReference>
<dbReference type="EMBL" id="JADIMM010000076">
    <property type="protein sequence ID" value="MBO8457738.1"/>
    <property type="molecule type" value="Genomic_DNA"/>
</dbReference>
<keyword evidence="2" id="KW-0408">Iron</keyword>
<reference evidence="6" key="1">
    <citation type="submission" date="2020-10" db="EMBL/GenBank/DDBJ databases">
        <authorList>
            <person name="Gilroy R."/>
        </authorList>
    </citation>
    <scope>NUCLEOTIDE SEQUENCE</scope>
    <source>
        <strain evidence="6">10532</strain>
    </source>
</reference>
<evidence type="ECO:0000256" key="3">
    <source>
        <dbReference type="ARBA" id="ARBA00023014"/>
    </source>
</evidence>
<feature type="region of interest" description="Disordered" evidence="4">
    <location>
        <begin position="151"/>
        <end position="171"/>
    </location>
</feature>
<dbReference type="GO" id="GO:0046872">
    <property type="term" value="F:metal ion binding"/>
    <property type="evidence" value="ECO:0007669"/>
    <property type="project" value="UniProtKB-KW"/>
</dbReference>
<accession>A0A9D9HQ29</accession>
<keyword evidence="3" id="KW-0411">Iron-sulfur</keyword>
<dbReference type="InterPro" id="IPR017900">
    <property type="entry name" value="4Fe4S_Fe_S_CS"/>
</dbReference>
<proteinExistence type="predicted"/>
<feature type="domain" description="4Fe-4S ferredoxin-type" evidence="5">
    <location>
        <begin position="221"/>
        <end position="248"/>
    </location>
</feature>
<dbReference type="InterPro" id="IPR017896">
    <property type="entry name" value="4Fe4S_Fe-S-bd"/>
</dbReference>
<dbReference type="SUPFAM" id="SSF52218">
    <property type="entry name" value="Flavoproteins"/>
    <property type="match status" value="1"/>
</dbReference>
<evidence type="ECO:0000256" key="1">
    <source>
        <dbReference type="ARBA" id="ARBA00022723"/>
    </source>
</evidence>
<feature type="domain" description="4Fe-4S ferredoxin-type" evidence="5">
    <location>
        <begin position="189"/>
        <end position="220"/>
    </location>
</feature>
<dbReference type="SUPFAM" id="SSF54862">
    <property type="entry name" value="4Fe-4S ferredoxins"/>
    <property type="match status" value="1"/>
</dbReference>
<dbReference type="PROSITE" id="PS51379">
    <property type="entry name" value="4FE4S_FER_2"/>
    <property type="match status" value="2"/>
</dbReference>
<evidence type="ECO:0000256" key="4">
    <source>
        <dbReference type="SAM" id="MobiDB-lite"/>
    </source>
</evidence>
<evidence type="ECO:0000256" key="2">
    <source>
        <dbReference type="ARBA" id="ARBA00023004"/>
    </source>
</evidence>
<keyword evidence="1" id="KW-0479">Metal-binding</keyword>
<dbReference type="Gene3D" id="3.30.70.20">
    <property type="match status" value="1"/>
</dbReference>
<dbReference type="GO" id="GO:0051536">
    <property type="term" value="F:iron-sulfur cluster binding"/>
    <property type="evidence" value="ECO:0007669"/>
    <property type="project" value="UniProtKB-KW"/>
</dbReference>
<comment type="caution">
    <text evidence="6">The sequence shown here is derived from an EMBL/GenBank/DDBJ whole genome shotgun (WGS) entry which is preliminary data.</text>
</comment>
<sequence>MTLHKFVFSPTGGTKKAASFLCQNWGGKENNIDLTTGTIPRVDFEPGDLAVFALPVYAGRLPPAAVNRLQALKGNKTPAVALVVYGNRAYEDALLELKNTVNSLGFRCVAAVAAVARHSIVDSIAPFRPDLQDYAQLSAFFDKIQDKIRTLPSPGTQSLEKRGPDSGTGTGKTLDFYVPGNFPYKEITPVPLVPELTGDCSFCGVCARRCPVKAISPDDYAQVDSKKCISCMRCLRLCTRKARSLPPEKLQPLAARLEKLCSDRKENELFL</sequence>
<dbReference type="AlphaFoldDB" id="A0A9D9HQ29"/>
<evidence type="ECO:0000259" key="5">
    <source>
        <dbReference type="PROSITE" id="PS51379"/>
    </source>
</evidence>
<name>A0A9D9HQ29_9SPIR</name>
<reference evidence="6" key="2">
    <citation type="journal article" date="2021" name="PeerJ">
        <title>Extensive microbial diversity within the chicken gut microbiome revealed by metagenomics and culture.</title>
        <authorList>
            <person name="Gilroy R."/>
            <person name="Ravi A."/>
            <person name="Getino M."/>
            <person name="Pursley I."/>
            <person name="Horton D.L."/>
            <person name="Alikhan N.F."/>
            <person name="Baker D."/>
            <person name="Gharbi K."/>
            <person name="Hall N."/>
            <person name="Watson M."/>
            <person name="Adriaenssens E.M."/>
            <person name="Foster-Nyarko E."/>
            <person name="Jarju S."/>
            <person name="Secka A."/>
            <person name="Antonio M."/>
            <person name="Oren A."/>
            <person name="Chaudhuri R.R."/>
            <person name="La Ragione R."/>
            <person name="Hildebrand F."/>
            <person name="Pallen M.J."/>
        </authorList>
    </citation>
    <scope>NUCLEOTIDE SEQUENCE</scope>
    <source>
        <strain evidence="6">10532</strain>
    </source>
</reference>
<protein>
    <submittedName>
        <fullName evidence="6">4Fe-4S binding protein</fullName>
    </submittedName>
</protein>
<dbReference type="InterPro" id="IPR029039">
    <property type="entry name" value="Flavoprotein-like_sf"/>
</dbReference>
<organism evidence="6 7">
    <name type="scientific">Candidatus Gallitreponema excrementavium</name>
    <dbReference type="NCBI Taxonomy" id="2840840"/>
    <lineage>
        <taxon>Bacteria</taxon>
        <taxon>Pseudomonadati</taxon>
        <taxon>Spirochaetota</taxon>
        <taxon>Spirochaetia</taxon>
        <taxon>Spirochaetales</taxon>
        <taxon>Candidatus Gallitreponema</taxon>
    </lineage>
</organism>
<evidence type="ECO:0000313" key="6">
    <source>
        <dbReference type="EMBL" id="MBO8457738.1"/>
    </source>
</evidence>